<keyword evidence="1" id="KW-0812">Transmembrane</keyword>
<accession>A0A4Y9TCT4</accession>
<organism evidence="3 4">
    <name type="scientific">Pseudomonas fluorescens</name>
    <dbReference type="NCBI Taxonomy" id="294"/>
    <lineage>
        <taxon>Bacteria</taxon>
        <taxon>Pseudomonadati</taxon>
        <taxon>Pseudomonadota</taxon>
        <taxon>Gammaproteobacteria</taxon>
        <taxon>Pseudomonadales</taxon>
        <taxon>Pseudomonadaceae</taxon>
        <taxon>Pseudomonas</taxon>
    </lineage>
</organism>
<dbReference type="Proteomes" id="UP000297322">
    <property type="component" value="Unassembled WGS sequence"/>
</dbReference>
<dbReference type="EMBL" id="SPVI01000025">
    <property type="protein sequence ID" value="TFW40219.1"/>
    <property type="molecule type" value="Genomic_DNA"/>
</dbReference>
<feature type="signal peptide" evidence="2">
    <location>
        <begin position="1"/>
        <end position="25"/>
    </location>
</feature>
<dbReference type="AlphaFoldDB" id="A0A4Y9TCT4"/>
<gene>
    <name evidence="3" type="ORF">E4T65_27485</name>
</gene>
<name>A0A4Y9TCT4_PSEFL</name>
<comment type="caution">
    <text evidence="3">The sequence shown here is derived from an EMBL/GenBank/DDBJ whole genome shotgun (WGS) entry which is preliminary data.</text>
</comment>
<evidence type="ECO:0000313" key="3">
    <source>
        <dbReference type="EMBL" id="TFW40219.1"/>
    </source>
</evidence>
<keyword evidence="2" id="KW-0732">Signal</keyword>
<proteinExistence type="predicted"/>
<reference evidence="3 4" key="1">
    <citation type="submission" date="2019-03" db="EMBL/GenBank/DDBJ databases">
        <title>Biocontrol and xenobiotic degradation properties of endophytic Pseudomonas fluorescens strain BRZ63.</title>
        <authorList>
            <person name="Chlebek D.A."/>
            <person name="Pinski A."/>
            <person name="Zur J.P."/>
            <person name="Michalska J."/>
            <person name="Hupert-Kocurek K.T."/>
        </authorList>
    </citation>
    <scope>NUCLEOTIDE SEQUENCE [LARGE SCALE GENOMIC DNA]</scope>
    <source>
        <strain evidence="3 4">BRZ63</strain>
    </source>
</reference>
<dbReference type="RefSeq" id="WP_017526758.1">
    <property type="nucleotide sequence ID" value="NZ_SPVI01000025.1"/>
</dbReference>
<keyword evidence="1" id="KW-0472">Membrane</keyword>
<evidence type="ECO:0000256" key="2">
    <source>
        <dbReference type="SAM" id="SignalP"/>
    </source>
</evidence>
<evidence type="ECO:0000313" key="4">
    <source>
        <dbReference type="Proteomes" id="UP000297322"/>
    </source>
</evidence>
<protein>
    <recommendedName>
        <fullName evidence="5">PXPV repeat-containing protein</fullName>
    </recommendedName>
</protein>
<evidence type="ECO:0008006" key="5">
    <source>
        <dbReference type="Google" id="ProtNLM"/>
    </source>
</evidence>
<evidence type="ECO:0000256" key="1">
    <source>
        <dbReference type="SAM" id="Phobius"/>
    </source>
</evidence>
<feature type="transmembrane region" description="Helical" evidence="1">
    <location>
        <begin position="35"/>
        <end position="51"/>
    </location>
</feature>
<feature type="chain" id="PRO_5021477289" description="PXPV repeat-containing protein" evidence="2">
    <location>
        <begin position="26"/>
        <end position="118"/>
    </location>
</feature>
<sequence length="118" mass="12684">MTMNRKIPKIALLIGALAMAGQASAHGGGWAGPAALGALVGAAVVGSVVASQPREVYVQQPVYVQPQPVYAAPPPVYYAPPPPVYVQQQVYYRPAPVYYGPPHGYYYGPPHGYYRRGW</sequence>
<keyword evidence="1" id="KW-1133">Transmembrane helix</keyword>